<name>A0A811FZ50_CORDP</name>
<feature type="signal peptide" evidence="3">
    <location>
        <begin position="1"/>
        <end position="23"/>
    </location>
</feature>
<sequence>MKRFVYKLSALGLVLGISISAPAAWAQSLVLETGHIDAFNVTAEDGGLKLTLKEDATGQHVLHDPQDVILKVKQEAMNEDVANVAEIGKPGYLLPMAQDAGLIWPGWDTQGVREGGFSAIDINFNKVSGPGEVYMFKTGSFGGTESLLAGGNYELTSGSSIHQDPPSHVHTNWVFTEPGTYTMCVQATGNGSSSNVGKYVWQVGDGGPNNVADCDGTAAPVAASPSKVKSASATSTKKAAPAAKKQLPDTGPNFMTLSFIVLGLGLMVFGAGMVRLVRAGQAGK</sequence>
<keyword evidence="3" id="KW-0732">Signal</keyword>
<gene>
    <name evidence="4" type="ORF">CIP107547_00549</name>
</gene>
<dbReference type="NCBIfam" id="TIGR03769">
    <property type="entry name" value="P_ac_wall_RPT"/>
    <property type="match status" value="1"/>
</dbReference>
<evidence type="ECO:0000313" key="5">
    <source>
        <dbReference type="Proteomes" id="UP000480222"/>
    </source>
</evidence>
<feature type="chain" id="PRO_5039542790" evidence="3">
    <location>
        <begin position="24"/>
        <end position="284"/>
    </location>
</feature>
<evidence type="ECO:0000256" key="3">
    <source>
        <dbReference type="SAM" id="SignalP"/>
    </source>
</evidence>
<dbReference type="NCBIfam" id="NF038134">
    <property type="entry name" value="choice_anch_M"/>
    <property type="match status" value="1"/>
</dbReference>
<keyword evidence="2" id="KW-1133">Transmembrane helix</keyword>
<evidence type="ECO:0000256" key="2">
    <source>
        <dbReference type="SAM" id="Phobius"/>
    </source>
</evidence>
<keyword evidence="2" id="KW-0472">Membrane</keyword>
<evidence type="ECO:0000313" key="4">
    <source>
        <dbReference type="EMBL" id="CAB0587023.1"/>
    </source>
</evidence>
<protein>
    <submittedName>
        <fullName evidence="4">Membrane protein</fullName>
    </submittedName>
</protein>
<comment type="caution">
    <text evidence="4">The sequence shown here is derived from an EMBL/GenBank/DDBJ whole genome shotgun (WGS) entry which is preliminary data.</text>
</comment>
<keyword evidence="2" id="KW-0812">Transmembrane</keyword>
<dbReference type="InterPro" id="IPR022435">
    <property type="entry name" value="Surface-anchored_actinobac"/>
</dbReference>
<evidence type="ECO:0000256" key="1">
    <source>
        <dbReference type="SAM" id="MobiDB-lite"/>
    </source>
</evidence>
<reference evidence="4 5" key="1">
    <citation type="submission" date="2020-02" db="EMBL/GenBank/DDBJ databases">
        <authorList>
            <person name="Brisse S."/>
        </authorList>
    </citation>
    <scope>NUCLEOTIDE SEQUENCE [LARGE SCALE GENOMIC DNA]</scope>
    <source>
        <strain evidence="4">CIP107547</strain>
    </source>
</reference>
<dbReference type="RefSeq" id="WP_072565002.1">
    <property type="nucleotide sequence ID" value="NZ_CP040520.1"/>
</dbReference>
<feature type="region of interest" description="Disordered" evidence="1">
    <location>
        <begin position="225"/>
        <end position="247"/>
    </location>
</feature>
<feature type="compositionally biased region" description="Low complexity" evidence="1">
    <location>
        <begin position="225"/>
        <end position="245"/>
    </location>
</feature>
<dbReference type="EMBL" id="CADDAV010000008">
    <property type="protein sequence ID" value="CAB0587023.1"/>
    <property type="molecule type" value="Genomic_DNA"/>
</dbReference>
<proteinExistence type="predicted"/>
<organism evidence="4 5">
    <name type="scientific">Corynebacterium diphtheriae</name>
    <dbReference type="NCBI Taxonomy" id="1717"/>
    <lineage>
        <taxon>Bacteria</taxon>
        <taxon>Bacillati</taxon>
        <taxon>Actinomycetota</taxon>
        <taxon>Actinomycetes</taxon>
        <taxon>Mycobacteriales</taxon>
        <taxon>Corynebacteriaceae</taxon>
        <taxon>Corynebacterium</taxon>
    </lineage>
</organism>
<dbReference type="AlphaFoldDB" id="A0A811FZ50"/>
<dbReference type="Proteomes" id="UP000480222">
    <property type="component" value="Unassembled WGS sequence"/>
</dbReference>
<feature type="transmembrane region" description="Helical" evidence="2">
    <location>
        <begin position="254"/>
        <end position="277"/>
    </location>
</feature>
<accession>A0A811FZ50</accession>